<proteinExistence type="predicted"/>
<feature type="domain" description="C2H2-type" evidence="3">
    <location>
        <begin position="101"/>
        <end position="121"/>
    </location>
</feature>
<feature type="coiled-coil region" evidence="1">
    <location>
        <begin position="244"/>
        <end position="342"/>
    </location>
</feature>
<name>A0A553N5Y2_9TELE</name>
<evidence type="ECO:0000256" key="2">
    <source>
        <dbReference type="SAM" id="MobiDB-lite"/>
    </source>
</evidence>
<dbReference type="STRING" id="623744.A0A553N5Y2"/>
<comment type="caution">
    <text evidence="4">The sequence shown here is derived from an EMBL/GenBank/DDBJ whole genome shotgun (WGS) entry which is preliminary data.</text>
</comment>
<gene>
    <name evidence="4" type="ORF">DNTS_003151</name>
</gene>
<dbReference type="Proteomes" id="UP000316079">
    <property type="component" value="Unassembled WGS sequence"/>
</dbReference>
<dbReference type="InterPro" id="IPR013087">
    <property type="entry name" value="Znf_C2H2_type"/>
</dbReference>
<organism evidence="4 5">
    <name type="scientific">Danionella cerebrum</name>
    <dbReference type="NCBI Taxonomy" id="2873325"/>
    <lineage>
        <taxon>Eukaryota</taxon>
        <taxon>Metazoa</taxon>
        <taxon>Chordata</taxon>
        <taxon>Craniata</taxon>
        <taxon>Vertebrata</taxon>
        <taxon>Euteleostomi</taxon>
        <taxon>Actinopterygii</taxon>
        <taxon>Neopterygii</taxon>
        <taxon>Teleostei</taxon>
        <taxon>Ostariophysi</taxon>
        <taxon>Cypriniformes</taxon>
        <taxon>Danionidae</taxon>
        <taxon>Danioninae</taxon>
        <taxon>Danionella</taxon>
    </lineage>
</organism>
<evidence type="ECO:0000256" key="1">
    <source>
        <dbReference type="SAM" id="Coils"/>
    </source>
</evidence>
<dbReference type="OrthoDB" id="9882192at2759"/>
<dbReference type="AlphaFoldDB" id="A0A553N5Y2"/>
<evidence type="ECO:0000313" key="4">
    <source>
        <dbReference type="EMBL" id="TRY60813.1"/>
    </source>
</evidence>
<sequence>MKVFVAHPSVRMRGAEHAYTPLLCQDEKCLWLEQAFHMHCPLCSITDAYQDPVILRAHFRIKHVDKSLDFAGLKVLRCCNHCEIVGTIKGEKRFKGAHWHCYCCRNGFKRRDEAVKHFKTHFRNPHTTFQIQVTQNVNCRQYYGQSSEAHAKAYAGQPVDLGKVDDATGIGSILTATLTTGTEALLTVEPKQDVKRNGILLGDDEEGSSTEGTQTLVLFEPDGQENHVILDTAVITQQEEDLEHTLLQKQLLEVHQQIASLRQEKDIMEKTLQAEIKQLKEQVASLVQSNVRMFEELQTYQCPDHSRQEVNQLMENLQVQHKKLLQAQLESLRRELLSKNATNGQDSELKTKSTVGALTRHESTEEQLHTHLRVVKSTNPEMVMSDSVSCLESPGLSLEMPNSHLTTSTVLEEKRKVASSLVSSRKHSSADDSEGQVESKRQRVS</sequence>
<dbReference type="EMBL" id="SRMA01027019">
    <property type="protein sequence ID" value="TRY60813.1"/>
    <property type="molecule type" value="Genomic_DNA"/>
</dbReference>
<keyword evidence="5" id="KW-1185">Reference proteome</keyword>
<reference evidence="4 5" key="1">
    <citation type="journal article" date="2019" name="Sci. Data">
        <title>Hybrid genome assembly and annotation of Danionella translucida.</title>
        <authorList>
            <person name="Kadobianskyi M."/>
            <person name="Schulze L."/>
            <person name="Schuelke M."/>
            <person name="Judkewitz B."/>
        </authorList>
    </citation>
    <scope>NUCLEOTIDE SEQUENCE [LARGE SCALE GENOMIC DNA]</scope>
    <source>
        <strain evidence="4 5">Bolton</strain>
    </source>
</reference>
<evidence type="ECO:0000313" key="5">
    <source>
        <dbReference type="Proteomes" id="UP000316079"/>
    </source>
</evidence>
<evidence type="ECO:0000259" key="3">
    <source>
        <dbReference type="PROSITE" id="PS00028"/>
    </source>
</evidence>
<keyword evidence="1" id="KW-0175">Coiled coil</keyword>
<feature type="region of interest" description="Disordered" evidence="2">
    <location>
        <begin position="417"/>
        <end position="445"/>
    </location>
</feature>
<protein>
    <recommendedName>
        <fullName evidence="3">C2H2-type domain-containing protein</fullName>
    </recommendedName>
</protein>
<accession>A0A553N5Y2</accession>
<dbReference type="PROSITE" id="PS00028">
    <property type="entry name" value="ZINC_FINGER_C2H2_1"/>
    <property type="match status" value="1"/>
</dbReference>